<protein>
    <recommendedName>
        <fullName evidence="4">DUF4197 domain-containing protein</fullName>
    </recommendedName>
</protein>
<evidence type="ECO:0008006" key="4">
    <source>
        <dbReference type="Google" id="ProtNLM"/>
    </source>
</evidence>
<sequence length="162" mass="17638">MKKFILTVTLATSVLFTGIGTSLQAFASETNASPVIHAKTDIPTNVQLEQQLQNGKGDINQKGVKSYLTKLAAQLLASAIRHGGDLLGKLLKELDDDVAKAFSKNSRSIANYIDEIAEIPDVTTRIIKEKLYYFLVGTLGMNGGYAQQIANTVKWIIDNLVL</sequence>
<feature type="chain" id="PRO_5042459230" description="DUF4197 domain-containing protein" evidence="1">
    <location>
        <begin position="28"/>
        <end position="162"/>
    </location>
</feature>
<dbReference type="EMBL" id="JAUSUV010000003">
    <property type="protein sequence ID" value="MDQ0416696.1"/>
    <property type="molecule type" value="Genomic_DNA"/>
</dbReference>
<organism evidence="2 3">
    <name type="scientific">Croceifilum oryzae</name>
    <dbReference type="NCBI Taxonomy" id="1553429"/>
    <lineage>
        <taxon>Bacteria</taxon>
        <taxon>Bacillati</taxon>
        <taxon>Bacillota</taxon>
        <taxon>Bacilli</taxon>
        <taxon>Bacillales</taxon>
        <taxon>Thermoactinomycetaceae</taxon>
        <taxon>Croceifilum</taxon>
    </lineage>
</organism>
<name>A0AAJ1WT68_9BACL</name>
<comment type="caution">
    <text evidence="2">The sequence shown here is derived from an EMBL/GenBank/DDBJ whole genome shotgun (WGS) entry which is preliminary data.</text>
</comment>
<gene>
    <name evidence="2" type="ORF">J2Z48_000863</name>
</gene>
<evidence type="ECO:0000313" key="2">
    <source>
        <dbReference type="EMBL" id="MDQ0416696.1"/>
    </source>
</evidence>
<dbReference type="RefSeq" id="WP_307251319.1">
    <property type="nucleotide sequence ID" value="NZ_JAUSUV010000003.1"/>
</dbReference>
<dbReference type="Proteomes" id="UP001238450">
    <property type="component" value="Unassembled WGS sequence"/>
</dbReference>
<proteinExistence type="predicted"/>
<evidence type="ECO:0000256" key="1">
    <source>
        <dbReference type="SAM" id="SignalP"/>
    </source>
</evidence>
<keyword evidence="1" id="KW-0732">Signal</keyword>
<keyword evidence="3" id="KW-1185">Reference proteome</keyword>
<reference evidence="2 3" key="1">
    <citation type="submission" date="2023-07" db="EMBL/GenBank/DDBJ databases">
        <title>Genomic Encyclopedia of Type Strains, Phase IV (KMG-IV): sequencing the most valuable type-strain genomes for metagenomic binning, comparative biology and taxonomic classification.</title>
        <authorList>
            <person name="Goeker M."/>
        </authorList>
    </citation>
    <scope>NUCLEOTIDE SEQUENCE [LARGE SCALE GENOMIC DNA]</scope>
    <source>
        <strain evidence="2 3">DSM 46876</strain>
    </source>
</reference>
<dbReference type="AlphaFoldDB" id="A0AAJ1WT68"/>
<evidence type="ECO:0000313" key="3">
    <source>
        <dbReference type="Proteomes" id="UP001238450"/>
    </source>
</evidence>
<accession>A0AAJ1WT68</accession>
<feature type="signal peptide" evidence="1">
    <location>
        <begin position="1"/>
        <end position="27"/>
    </location>
</feature>